<accession>A0A1G1XBZ4</accession>
<organism evidence="3 4">
    <name type="scientific">Candidatus Andersenbacteria bacterium RIFCSPHIGHO2_12_FULL_45_11b</name>
    <dbReference type="NCBI Taxonomy" id="1797282"/>
    <lineage>
        <taxon>Bacteria</taxon>
        <taxon>Candidatus Anderseniibacteriota</taxon>
    </lineage>
</organism>
<evidence type="ECO:0000256" key="1">
    <source>
        <dbReference type="SAM" id="Phobius"/>
    </source>
</evidence>
<gene>
    <name evidence="3" type="ORF">A3E36_04405</name>
</gene>
<dbReference type="Gene3D" id="3.90.550.10">
    <property type="entry name" value="Spore Coat Polysaccharide Biosynthesis Protein SpsA, Chain A"/>
    <property type="match status" value="1"/>
</dbReference>
<feature type="transmembrane region" description="Helical" evidence="1">
    <location>
        <begin position="273"/>
        <end position="297"/>
    </location>
</feature>
<dbReference type="Pfam" id="PF00535">
    <property type="entry name" value="Glycos_transf_2"/>
    <property type="match status" value="1"/>
</dbReference>
<proteinExistence type="predicted"/>
<protein>
    <recommendedName>
        <fullName evidence="2">Glycosyltransferase 2-like domain-containing protein</fullName>
    </recommendedName>
</protein>
<feature type="transmembrane region" description="Helical" evidence="1">
    <location>
        <begin position="772"/>
        <end position="792"/>
    </location>
</feature>
<feature type="transmembrane region" description="Helical" evidence="1">
    <location>
        <begin position="404"/>
        <end position="422"/>
    </location>
</feature>
<evidence type="ECO:0000313" key="3">
    <source>
        <dbReference type="EMBL" id="OGY37100.1"/>
    </source>
</evidence>
<feature type="transmembrane region" description="Helical" evidence="1">
    <location>
        <begin position="460"/>
        <end position="480"/>
    </location>
</feature>
<dbReference type="PANTHER" id="PTHR43179:SF7">
    <property type="entry name" value="RHAMNOSYLTRANSFERASE WBBL"/>
    <property type="match status" value="1"/>
</dbReference>
<dbReference type="CDD" id="cd04186">
    <property type="entry name" value="GT_2_like_c"/>
    <property type="match status" value="1"/>
</dbReference>
<feature type="transmembrane region" description="Helical" evidence="1">
    <location>
        <begin position="748"/>
        <end position="766"/>
    </location>
</feature>
<evidence type="ECO:0000259" key="2">
    <source>
        <dbReference type="Pfam" id="PF00535"/>
    </source>
</evidence>
<feature type="transmembrane region" description="Helical" evidence="1">
    <location>
        <begin position="535"/>
        <end position="552"/>
    </location>
</feature>
<keyword evidence="1" id="KW-0812">Transmembrane</keyword>
<dbReference type="AlphaFoldDB" id="A0A1G1XBZ4"/>
<dbReference type="EMBL" id="MHHS01000018">
    <property type="protein sequence ID" value="OGY37100.1"/>
    <property type="molecule type" value="Genomic_DNA"/>
</dbReference>
<feature type="transmembrane region" description="Helical" evidence="1">
    <location>
        <begin position="609"/>
        <end position="627"/>
    </location>
</feature>
<feature type="transmembrane region" description="Helical" evidence="1">
    <location>
        <begin position="558"/>
        <end position="576"/>
    </location>
</feature>
<dbReference type="InterPro" id="IPR001173">
    <property type="entry name" value="Glyco_trans_2-like"/>
</dbReference>
<feature type="transmembrane region" description="Helical" evidence="1">
    <location>
        <begin position="349"/>
        <end position="366"/>
    </location>
</feature>
<keyword evidence="1" id="KW-1133">Transmembrane helix</keyword>
<name>A0A1G1XBZ4_9BACT</name>
<evidence type="ECO:0000313" key="4">
    <source>
        <dbReference type="Proteomes" id="UP000177941"/>
    </source>
</evidence>
<feature type="transmembrane region" description="Helical" evidence="1">
    <location>
        <begin position="428"/>
        <end position="448"/>
    </location>
</feature>
<dbReference type="PANTHER" id="PTHR43179">
    <property type="entry name" value="RHAMNOSYLTRANSFERASE WBBL"/>
    <property type="match status" value="1"/>
</dbReference>
<reference evidence="3 4" key="1">
    <citation type="journal article" date="2016" name="Nat. Commun.">
        <title>Thousands of microbial genomes shed light on interconnected biogeochemical processes in an aquifer system.</title>
        <authorList>
            <person name="Anantharaman K."/>
            <person name="Brown C.T."/>
            <person name="Hug L.A."/>
            <person name="Sharon I."/>
            <person name="Castelle C.J."/>
            <person name="Probst A.J."/>
            <person name="Thomas B.C."/>
            <person name="Singh A."/>
            <person name="Wilkins M.J."/>
            <person name="Karaoz U."/>
            <person name="Brodie E.L."/>
            <person name="Williams K.H."/>
            <person name="Hubbard S.S."/>
            <person name="Banfield J.F."/>
        </authorList>
    </citation>
    <scope>NUCLEOTIDE SEQUENCE [LARGE SCALE GENOMIC DNA]</scope>
</reference>
<comment type="caution">
    <text evidence="3">The sequence shown here is derived from an EMBL/GenBank/DDBJ whole genome shotgun (WGS) entry which is preliminary data.</text>
</comment>
<keyword evidence="1" id="KW-0472">Membrane</keyword>
<feature type="transmembrane region" description="Helical" evidence="1">
    <location>
        <begin position="708"/>
        <end position="728"/>
    </location>
</feature>
<feature type="transmembrane region" description="Helical" evidence="1">
    <location>
        <begin position="508"/>
        <end position="528"/>
    </location>
</feature>
<feature type="transmembrane region" description="Helical" evidence="1">
    <location>
        <begin position="309"/>
        <end position="342"/>
    </location>
</feature>
<feature type="domain" description="Glycosyltransferase 2-like" evidence="2">
    <location>
        <begin position="5"/>
        <end position="149"/>
    </location>
</feature>
<dbReference type="Proteomes" id="UP000177941">
    <property type="component" value="Unassembled WGS sequence"/>
</dbReference>
<dbReference type="InterPro" id="IPR029044">
    <property type="entry name" value="Nucleotide-diphossugar_trans"/>
</dbReference>
<dbReference type="SUPFAM" id="SSF53448">
    <property type="entry name" value="Nucleotide-diphospho-sugar transferases"/>
    <property type="match status" value="1"/>
</dbReference>
<sequence length="795" mass="88085">MESVSIVIVNWNTGTLLKKCVESLVTLPEYAAIRHIVVVDNASSDSSLALAKPLIPSFSPSGEKGTIKITLLPQQINLGFAKATNLGIKYIHEHDGIDDHILLLNPDTEVRPHAIENMRDVLRRNNTAGIVGSKLLHPNGTIQKSVRTFPTLPILAMLFLKLQRIFPNISAWRRYMMDDFDYSREQAVDQVMGASFLIHNSLLSEIGLLDEAFWIWFEEVDYCKRAKDAHRQIIYTPHAEVVHYGGVSFNQLYGPKKTLPFLRSALVYAKKHLGLFASLLLTFLYPFGFLTSCAAMLARKAPISPVIAWGTIAIVSAVVLALLVSAQMGLAVLAFAIVAWWVWEYSEEGLLFFIVISPLLPLLKITQTLGNASLVKDAIIATLFLKTFLAPLLSKTLPYRANTFLAPTVALATWAILQTIHAPSQTLAILRLRDILLYILLYIAVLYLPHTKQIMRTRFLWFIATLIAVIMLGAIQFKFFPDSTVLRFDPARQIWIPRMASTFGHPTVYAEFLVTAAMVFIGYLLAGYKNTKNRIAILVLLITTLPLLYYTYTRASWIALVAGVSAIGIVYFLPLYKGRRGGVVTAQTTPTPAPGGRSPLSKGEKSRRILLATTFGLLLTFSILRFTHAGTFLRSAFDPTYASNAARFGFVTQLIAQTSNSDALIGKGLGSSITQTNISQDVTVLDIASGASRTIQLSQDATLVDNQYLKTFIEMGVVGIVFTLWLFWRFFEASLRLIRAHAQGTSRMLGIAGVGFIAAFAVQALFVDIWDVYPTNAIFWILAALISQATLARQN</sequence>